<dbReference type="GO" id="GO:0003677">
    <property type="term" value="F:DNA binding"/>
    <property type="evidence" value="ECO:0007669"/>
    <property type="project" value="UniProtKB-KW"/>
</dbReference>
<gene>
    <name evidence="9" type="ORF">BZG01_05805</name>
</gene>
<dbReference type="InterPro" id="IPR014284">
    <property type="entry name" value="RNA_pol_sigma-70_dom"/>
</dbReference>
<proteinExistence type="inferred from homology"/>
<dbReference type="InterPro" id="IPR014327">
    <property type="entry name" value="RNA_pol_sigma70_bacteroid"/>
</dbReference>
<evidence type="ECO:0000256" key="3">
    <source>
        <dbReference type="ARBA" id="ARBA00023082"/>
    </source>
</evidence>
<dbReference type="InterPro" id="IPR013249">
    <property type="entry name" value="RNA_pol_sigma70_r4_t2"/>
</dbReference>
<dbReference type="RefSeq" id="WP_143470845.1">
    <property type="nucleotide sequence ID" value="NZ_CAXXEE010000003.1"/>
</dbReference>
<keyword evidence="4 6" id="KW-0238">DNA-binding</keyword>
<dbReference type="InterPro" id="IPR013324">
    <property type="entry name" value="RNA_pol_sigma_r3/r4-like"/>
</dbReference>
<dbReference type="Proteomes" id="UP000233618">
    <property type="component" value="Unassembled WGS sequence"/>
</dbReference>
<keyword evidence="2 6" id="KW-0805">Transcription regulation</keyword>
<keyword evidence="3 6" id="KW-0731">Sigma factor</keyword>
<dbReference type="SUPFAM" id="SSF88946">
    <property type="entry name" value="Sigma2 domain of RNA polymerase sigma factors"/>
    <property type="match status" value="1"/>
</dbReference>
<dbReference type="CDD" id="cd06171">
    <property type="entry name" value="Sigma70_r4"/>
    <property type="match status" value="1"/>
</dbReference>
<dbReference type="GO" id="GO:0016987">
    <property type="term" value="F:sigma factor activity"/>
    <property type="evidence" value="ECO:0007669"/>
    <property type="project" value="UniProtKB-KW"/>
</dbReference>
<dbReference type="InterPro" id="IPR007627">
    <property type="entry name" value="RNA_pol_sigma70_r2"/>
</dbReference>
<evidence type="ECO:0000256" key="6">
    <source>
        <dbReference type="RuleBase" id="RU000716"/>
    </source>
</evidence>
<dbReference type="NCBIfam" id="TIGR02985">
    <property type="entry name" value="Sig70_bacteroi1"/>
    <property type="match status" value="1"/>
</dbReference>
<dbReference type="Pfam" id="PF04542">
    <property type="entry name" value="Sigma70_r2"/>
    <property type="match status" value="1"/>
</dbReference>
<keyword evidence="5 6" id="KW-0804">Transcription</keyword>
<sequence length="197" mass="23194">MSSSIQHIDYHSVKKLKSGDVNAFDDLFKKYSSRLFKFSVKYLKSSEEAEEVVQEVFLYIWDKRDGLKPEHSFNAYIFTIAYNIIKKYFIKKSKDNAFKDDLIYSLLKEENNLDKTIDYKFLLEKVELIIDALPKRRKEIFIKRKYYGLSIKQIAEELEISPNTVENQLASAQKQILKELSKRKLAGALFFAFFVSI</sequence>
<comment type="caution">
    <text evidence="9">The sequence shown here is derived from an EMBL/GenBank/DDBJ whole genome shotgun (WGS) entry which is preliminary data.</text>
</comment>
<dbReference type="InterPro" id="IPR036388">
    <property type="entry name" value="WH-like_DNA-bd_sf"/>
</dbReference>
<dbReference type="GO" id="GO:0006352">
    <property type="term" value="P:DNA-templated transcription initiation"/>
    <property type="evidence" value="ECO:0007669"/>
    <property type="project" value="InterPro"/>
</dbReference>
<feature type="domain" description="RNA polymerase sigma factor 70 region 4 type 2" evidence="8">
    <location>
        <begin position="124"/>
        <end position="172"/>
    </location>
</feature>
<reference evidence="9 10" key="1">
    <citation type="journal article" date="2017" name="Front. Microbiol.">
        <title>Labilibaculum manganireducens gen. nov., sp. nov. and Labilibaculum filiforme sp. nov., Novel Bacteroidetes Isolated from Subsurface Sediments of the Baltic Sea.</title>
        <authorList>
            <person name="Vandieken V."/>
            <person name="Marshall I.P."/>
            <person name="Niemann H."/>
            <person name="Engelen B."/>
            <person name="Cypionka H."/>
        </authorList>
    </citation>
    <scope>NUCLEOTIDE SEQUENCE [LARGE SCALE GENOMIC DNA]</scope>
    <source>
        <strain evidence="9 10">59.10-2M</strain>
    </source>
</reference>
<evidence type="ECO:0000313" key="9">
    <source>
        <dbReference type="EMBL" id="PKQ67889.1"/>
    </source>
</evidence>
<dbReference type="InterPro" id="IPR000838">
    <property type="entry name" value="RNA_pol_sigma70_ECF_CS"/>
</dbReference>
<dbReference type="AlphaFoldDB" id="A0A2N3IC73"/>
<organism evidence="9 10">
    <name type="scientific">Labilibaculum manganireducens</name>
    <dbReference type="NCBI Taxonomy" id="1940525"/>
    <lineage>
        <taxon>Bacteria</taxon>
        <taxon>Pseudomonadati</taxon>
        <taxon>Bacteroidota</taxon>
        <taxon>Bacteroidia</taxon>
        <taxon>Marinilabiliales</taxon>
        <taxon>Marinifilaceae</taxon>
        <taxon>Labilibaculum</taxon>
    </lineage>
</organism>
<dbReference type="EMBL" id="MVDE01000006">
    <property type="protein sequence ID" value="PKQ67889.1"/>
    <property type="molecule type" value="Genomic_DNA"/>
</dbReference>
<dbReference type="PROSITE" id="PS01063">
    <property type="entry name" value="SIGMA70_ECF"/>
    <property type="match status" value="1"/>
</dbReference>
<accession>A0A2N3IC73</accession>
<dbReference type="PANTHER" id="PTHR43133:SF46">
    <property type="entry name" value="RNA POLYMERASE SIGMA-70 FACTOR ECF SUBFAMILY"/>
    <property type="match status" value="1"/>
</dbReference>
<dbReference type="PANTHER" id="PTHR43133">
    <property type="entry name" value="RNA POLYMERASE ECF-TYPE SIGMA FACTO"/>
    <property type="match status" value="1"/>
</dbReference>
<evidence type="ECO:0000256" key="1">
    <source>
        <dbReference type="ARBA" id="ARBA00010641"/>
    </source>
</evidence>
<evidence type="ECO:0000313" key="10">
    <source>
        <dbReference type="Proteomes" id="UP000233618"/>
    </source>
</evidence>
<keyword evidence="10" id="KW-1185">Reference proteome</keyword>
<dbReference type="InterPro" id="IPR013325">
    <property type="entry name" value="RNA_pol_sigma_r2"/>
</dbReference>
<evidence type="ECO:0000259" key="7">
    <source>
        <dbReference type="Pfam" id="PF04542"/>
    </source>
</evidence>
<dbReference type="SUPFAM" id="SSF88659">
    <property type="entry name" value="Sigma3 and sigma4 domains of RNA polymerase sigma factors"/>
    <property type="match status" value="1"/>
</dbReference>
<evidence type="ECO:0000256" key="2">
    <source>
        <dbReference type="ARBA" id="ARBA00023015"/>
    </source>
</evidence>
<dbReference type="Pfam" id="PF08281">
    <property type="entry name" value="Sigma70_r4_2"/>
    <property type="match status" value="1"/>
</dbReference>
<evidence type="ECO:0000256" key="4">
    <source>
        <dbReference type="ARBA" id="ARBA00023125"/>
    </source>
</evidence>
<comment type="similarity">
    <text evidence="1 6">Belongs to the sigma-70 factor family. ECF subfamily.</text>
</comment>
<dbReference type="NCBIfam" id="TIGR02937">
    <property type="entry name" value="sigma70-ECF"/>
    <property type="match status" value="1"/>
</dbReference>
<evidence type="ECO:0000256" key="5">
    <source>
        <dbReference type="ARBA" id="ARBA00023163"/>
    </source>
</evidence>
<dbReference type="Gene3D" id="1.10.1740.10">
    <property type="match status" value="1"/>
</dbReference>
<name>A0A2N3IC73_9BACT</name>
<feature type="domain" description="RNA polymerase sigma-70 region 2" evidence="7">
    <location>
        <begin position="27"/>
        <end position="93"/>
    </location>
</feature>
<evidence type="ECO:0000259" key="8">
    <source>
        <dbReference type="Pfam" id="PF08281"/>
    </source>
</evidence>
<dbReference type="InterPro" id="IPR039425">
    <property type="entry name" value="RNA_pol_sigma-70-like"/>
</dbReference>
<dbReference type="Gene3D" id="1.10.10.10">
    <property type="entry name" value="Winged helix-like DNA-binding domain superfamily/Winged helix DNA-binding domain"/>
    <property type="match status" value="1"/>
</dbReference>
<protein>
    <recommendedName>
        <fullName evidence="6">RNA polymerase sigma factor</fullName>
    </recommendedName>
</protein>